<comment type="caution">
    <text evidence="1">The sequence shown here is derived from an EMBL/GenBank/DDBJ whole genome shotgun (WGS) entry which is preliminary data.</text>
</comment>
<accession>A0ABV5UPC7</accession>
<organism evidence="1 2">
    <name type="scientific">Arthrobacter methylotrophus</name>
    <dbReference type="NCBI Taxonomy" id="121291"/>
    <lineage>
        <taxon>Bacteria</taxon>
        <taxon>Bacillati</taxon>
        <taxon>Actinomycetota</taxon>
        <taxon>Actinomycetes</taxon>
        <taxon>Micrococcales</taxon>
        <taxon>Micrococcaceae</taxon>
        <taxon>Arthrobacter</taxon>
    </lineage>
</organism>
<dbReference type="EMBL" id="JBHMBH010000019">
    <property type="protein sequence ID" value="MFB9714373.1"/>
    <property type="molecule type" value="Genomic_DNA"/>
</dbReference>
<name>A0ABV5UPC7_9MICC</name>
<gene>
    <name evidence="1" type="ORF">ACFFPI_09580</name>
</gene>
<evidence type="ECO:0000313" key="2">
    <source>
        <dbReference type="Proteomes" id="UP001589536"/>
    </source>
</evidence>
<reference evidence="1 2" key="1">
    <citation type="submission" date="2024-09" db="EMBL/GenBank/DDBJ databases">
        <authorList>
            <person name="Sun Q."/>
            <person name="Mori K."/>
        </authorList>
    </citation>
    <scope>NUCLEOTIDE SEQUENCE [LARGE SCALE GENOMIC DNA]</scope>
    <source>
        <strain evidence="1 2">JCM 13519</strain>
    </source>
</reference>
<keyword evidence="2" id="KW-1185">Reference proteome</keyword>
<protein>
    <submittedName>
        <fullName evidence="1">Uncharacterized protein</fullName>
    </submittedName>
</protein>
<evidence type="ECO:0000313" key="1">
    <source>
        <dbReference type="EMBL" id="MFB9714373.1"/>
    </source>
</evidence>
<dbReference type="Proteomes" id="UP001589536">
    <property type="component" value="Unassembled WGS sequence"/>
</dbReference>
<proteinExistence type="predicted"/>
<dbReference type="RefSeq" id="WP_376954161.1">
    <property type="nucleotide sequence ID" value="NZ_JBHMBH010000019.1"/>
</dbReference>
<sequence>MNPEKVKTKLQEAFGDRRYKVQSSNSGLKVETGSRTLYRLWGEMVPWGKNNAPVGLILTILPTAGGAEVKASAYDRFGWRLTDKTFFGADETFTSKIDQLIQLARSASETPD</sequence>